<dbReference type="KEGG" id="nau:109240764"/>
<feature type="chain" id="PRO_5016237355" evidence="2">
    <location>
        <begin position="21"/>
        <end position="156"/>
    </location>
</feature>
<evidence type="ECO:0000313" key="3">
    <source>
        <dbReference type="EMBL" id="OIT37432.1"/>
    </source>
</evidence>
<keyword evidence="2" id="KW-0732">Signal</keyword>
<proteinExistence type="predicted"/>
<organism evidence="3 4">
    <name type="scientific">Nicotiana attenuata</name>
    <name type="common">Coyote tobacco</name>
    <dbReference type="NCBI Taxonomy" id="49451"/>
    <lineage>
        <taxon>Eukaryota</taxon>
        <taxon>Viridiplantae</taxon>
        <taxon>Streptophyta</taxon>
        <taxon>Embryophyta</taxon>
        <taxon>Tracheophyta</taxon>
        <taxon>Spermatophyta</taxon>
        <taxon>Magnoliopsida</taxon>
        <taxon>eudicotyledons</taxon>
        <taxon>Gunneridae</taxon>
        <taxon>Pentapetalae</taxon>
        <taxon>asterids</taxon>
        <taxon>lamiids</taxon>
        <taxon>Solanales</taxon>
        <taxon>Solanaceae</taxon>
        <taxon>Nicotianoideae</taxon>
        <taxon>Nicotianeae</taxon>
        <taxon>Nicotiana</taxon>
    </lineage>
</organism>
<dbReference type="Pfam" id="PF05514">
    <property type="entry name" value="HR_lesion"/>
    <property type="match status" value="1"/>
</dbReference>
<dbReference type="EMBL" id="MJEQ01000312">
    <property type="protein sequence ID" value="OIT37432.1"/>
    <property type="molecule type" value="Genomic_DNA"/>
</dbReference>
<name>A0A314L781_NICAT</name>
<sequence>MELFSVLGRFLFAWFFVSSAWQTLKEIDTDIRLVEKEYVVKLAGFLHLLVHYSEETKIQIVHFFITFSIGLKAIGGSLFLFDRIEGIFLLILYLLIATPILYDFYHYKVGEVEFFVLLHDFMQNIAFLGALLFYIEMKITLFQRQPKKKASMFKTT</sequence>
<dbReference type="InterPro" id="IPR008637">
    <property type="entry name" value="HR_lesion"/>
</dbReference>
<feature type="signal peptide" evidence="2">
    <location>
        <begin position="1"/>
        <end position="20"/>
    </location>
</feature>
<dbReference type="Gramene" id="OIT37432">
    <property type="protein sequence ID" value="OIT37432"/>
    <property type="gene ID" value="A4A49_06107"/>
</dbReference>
<evidence type="ECO:0000256" key="1">
    <source>
        <dbReference type="SAM" id="Phobius"/>
    </source>
</evidence>
<dbReference type="AlphaFoldDB" id="A0A314L781"/>
<evidence type="ECO:0000313" key="4">
    <source>
        <dbReference type="Proteomes" id="UP000187609"/>
    </source>
</evidence>
<dbReference type="Proteomes" id="UP000187609">
    <property type="component" value="Unassembled WGS sequence"/>
</dbReference>
<accession>A0A314L781</accession>
<keyword evidence="1" id="KW-0812">Transmembrane</keyword>
<reference evidence="3" key="1">
    <citation type="submission" date="2016-11" db="EMBL/GenBank/DDBJ databases">
        <title>The genome of Nicotiana attenuata.</title>
        <authorList>
            <person name="Xu S."/>
            <person name="Brockmoeller T."/>
            <person name="Gaquerel E."/>
            <person name="Navarro A."/>
            <person name="Kuhl H."/>
            <person name="Gase K."/>
            <person name="Ling Z."/>
            <person name="Zhou W."/>
            <person name="Kreitzer C."/>
            <person name="Stanke M."/>
            <person name="Tang H."/>
            <person name="Lyons E."/>
            <person name="Pandey P."/>
            <person name="Pandey S.P."/>
            <person name="Timmermann B."/>
            <person name="Baldwin I.T."/>
        </authorList>
    </citation>
    <scope>NUCLEOTIDE SEQUENCE [LARGE SCALE GENOMIC DNA]</scope>
    <source>
        <strain evidence="3">UT</strain>
    </source>
</reference>
<comment type="caution">
    <text evidence="3">The sequence shown here is derived from an EMBL/GenBank/DDBJ whole genome shotgun (WGS) entry which is preliminary data.</text>
</comment>
<dbReference type="OrthoDB" id="529675at2759"/>
<keyword evidence="4" id="KW-1185">Reference proteome</keyword>
<dbReference type="STRING" id="49451.A0A314L781"/>
<gene>
    <name evidence="3" type="ORF">A4A49_06107</name>
</gene>
<feature type="transmembrane region" description="Helical" evidence="1">
    <location>
        <begin position="87"/>
        <end position="105"/>
    </location>
</feature>
<dbReference type="PANTHER" id="PTHR31474:SF9">
    <property type="entry name" value="HR-LIKE LESION-INDUCING PROTEIN-LIKE PROTEIN"/>
    <property type="match status" value="1"/>
</dbReference>
<keyword evidence="1" id="KW-0472">Membrane</keyword>
<keyword evidence="1" id="KW-1133">Transmembrane helix</keyword>
<feature type="transmembrane region" description="Helical" evidence="1">
    <location>
        <begin position="60"/>
        <end position="80"/>
    </location>
</feature>
<feature type="transmembrane region" description="Helical" evidence="1">
    <location>
        <begin position="125"/>
        <end position="142"/>
    </location>
</feature>
<evidence type="ECO:0000256" key="2">
    <source>
        <dbReference type="SAM" id="SignalP"/>
    </source>
</evidence>
<protein>
    <submittedName>
        <fullName evidence="3">Uncharacterized protein</fullName>
    </submittedName>
</protein>
<dbReference type="PANTHER" id="PTHR31474">
    <property type="entry name" value="HR-LIKE LESION-INDUCER"/>
    <property type="match status" value="1"/>
</dbReference>